<evidence type="ECO:0000313" key="1">
    <source>
        <dbReference type="EMBL" id="RXF67703.1"/>
    </source>
</evidence>
<reference evidence="1 2" key="1">
    <citation type="submission" date="2018-12" db="EMBL/GenBank/DDBJ databases">
        <title>bacterium Hansschlegelia zhihuaiae S113.</title>
        <authorList>
            <person name="He J."/>
        </authorList>
    </citation>
    <scope>NUCLEOTIDE SEQUENCE [LARGE SCALE GENOMIC DNA]</scope>
    <source>
        <strain evidence="1 2">S 113</strain>
    </source>
</reference>
<proteinExistence type="predicted"/>
<protein>
    <submittedName>
        <fullName evidence="1">Uncharacterized protein</fullName>
    </submittedName>
</protein>
<dbReference type="RefSeq" id="WP_128779433.1">
    <property type="nucleotide sequence ID" value="NZ_RYFI01000031.1"/>
</dbReference>
<comment type="caution">
    <text evidence="1">The sequence shown here is derived from an EMBL/GenBank/DDBJ whole genome shotgun (WGS) entry which is preliminary data.</text>
</comment>
<name>A0A4Q0M4E6_9HYPH</name>
<keyword evidence="2" id="KW-1185">Reference proteome</keyword>
<dbReference type="OrthoDB" id="1163298at2"/>
<dbReference type="Proteomes" id="UP000289708">
    <property type="component" value="Unassembled WGS sequence"/>
</dbReference>
<gene>
    <name evidence="1" type="ORF">EK403_21105</name>
</gene>
<accession>A0A4Q0M4E6</accession>
<sequence length="61" mass="7287">MAHVKKDHLAASGEWWKHLRGTKRRFWKKHRKAEIREARPANRWSHGELRAHAALDVVRRG</sequence>
<dbReference type="AlphaFoldDB" id="A0A4Q0M4E6"/>
<dbReference type="EMBL" id="RYFI01000031">
    <property type="protein sequence ID" value="RXF67703.1"/>
    <property type="molecule type" value="Genomic_DNA"/>
</dbReference>
<evidence type="ECO:0000313" key="2">
    <source>
        <dbReference type="Proteomes" id="UP000289708"/>
    </source>
</evidence>
<organism evidence="1 2">
    <name type="scientific">Hansschlegelia zhihuaiae</name>
    <dbReference type="NCBI Taxonomy" id="405005"/>
    <lineage>
        <taxon>Bacteria</taxon>
        <taxon>Pseudomonadati</taxon>
        <taxon>Pseudomonadota</taxon>
        <taxon>Alphaproteobacteria</taxon>
        <taxon>Hyphomicrobiales</taxon>
        <taxon>Methylopilaceae</taxon>
        <taxon>Hansschlegelia</taxon>
    </lineage>
</organism>